<dbReference type="KEGG" id="mgj:MGM1_1110"/>
<dbReference type="Gene3D" id="3.30.2010.10">
    <property type="entry name" value="Metalloproteases ('zincins'), catalytic domain"/>
    <property type="match status" value="1"/>
</dbReference>
<dbReference type="CDD" id="cd07344">
    <property type="entry name" value="M48_yhfN_like"/>
    <property type="match status" value="1"/>
</dbReference>
<dbReference type="InterPro" id="IPR002725">
    <property type="entry name" value="YgjP-like_metallopeptidase"/>
</dbReference>
<feature type="domain" description="YgjP-like metallopeptidase" evidence="1">
    <location>
        <begin position="69"/>
        <end position="232"/>
    </location>
</feature>
<dbReference type="HOGENOM" id="CLU_1085104_0_0_14"/>
<sequence>MKHSINYPYSFFTKSFNNQTLTFKVYFTDNEYTRFKLDENNEIVLLLSKHLKEVEWNELYERQFHYYYQISQLKQNKGLINSNQNFIKLFNEKYVVLLLPSKNNRNTFEIINKKIYLHLTNTNKREEILTKAIIDIATPIIKKRVNYWAKLINVPSVKIVLKDIETCFAYFHIKKHLVTFALMSLTFDKDTFDYLIIHELCHYYHHNHQQQFWLLVAQFCPEYKKYEKILKNWL</sequence>
<organism evidence="2 3">
    <name type="scientific">Candidatus Malacoplasma girerdii</name>
    <dbReference type="NCBI Taxonomy" id="1318617"/>
    <lineage>
        <taxon>Bacteria</taxon>
        <taxon>Bacillati</taxon>
        <taxon>Mycoplasmatota</taxon>
        <taxon>Mycoplasmoidales</taxon>
        <taxon>Mycoplasmoidaceae</taxon>
        <taxon>Malacoplasma</taxon>
    </lineage>
</organism>
<dbReference type="PANTHER" id="PTHR30399:SF1">
    <property type="entry name" value="UTP PYROPHOSPHATASE"/>
    <property type="match status" value="1"/>
</dbReference>
<dbReference type="InterPro" id="IPR053136">
    <property type="entry name" value="UTP_pyrophosphatase-like"/>
</dbReference>
<reference evidence="2 3" key="1">
    <citation type="journal article" date="2014" name="PLoS ONE">
        <title>An emerging Mycoplasma associated with trichomoniasis, vaginal infection and disease.</title>
        <authorList>
            <consortium name="Vaginal Microbiome Consortium"/>
            <person name="Fettweis J.M."/>
            <person name="Serrano M.G."/>
            <person name="Huang B."/>
            <person name="Brooks J.P."/>
            <person name="Glascock A.L."/>
            <person name="Sheth N.U."/>
            <person name="Strauss J.F.III."/>
            <person name="Jefferson K.K."/>
            <person name="Buck G.A."/>
        </authorList>
    </citation>
    <scope>NUCLEOTIDE SEQUENCE [LARGE SCALE GENOMIC DNA]</scope>
    <source>
        <strain evidence="2 3">VCU_M1</strain>
    </source>
</reference>
<evidence type="ECO:0000259" key="1">
    <source>
        <dbReference type="Pfam" id="PF01863"/>
    </source>
</evidence>
<dbReference type="Proteomes" id="UP000030066">
    <property type="component" value="Chromosome"/>
</dbReference>
<name>A0A097SSC7_9BACT</name>
<keyword evidence="3" id="KW-1185">Reference proteome</keyword>
<dbReference type="GO" id="GO:0016787">
    <property type="term" value="F:hydrolase activity"/>
    <property type="evidence" value="ECO:0007669"/>
    <property type="project" value="UniProtKB-KW"/>
</dbReference>
<dbReference type="Pfam" id="PF01863">
    <property type="entry name" value="YgjP-like"/>
    <property type="match status" value="1"/>
</dbReference>
<dbReference type="EMBL" id="CP007711">
    <property type="protein sequence ID" value="AIV03498.1"/>
    <property type="molecule type" value="Genomic_DNA"/>
</dbReference>
<protein>
    <submittedName>
        <fullName evidence="2">Metal-dependent hydrolase</fullName>
    </submittedName>
</protein>
<keyword evidence="2" id="KW-0378">Hydrolase</keyword>
<accession>A0A097SSC7</accession>
<dbReference type="PANTHER" id="PTHR30399">
    <property type="entry name" value="UNCHARACTERIZED PROTEIN YGJP"/>
    <property type="match status" value="1"/>
</dbReference>
<dbReference type="STRING" id="1318617.MGM1_1110"/>
<dbReference type="AlphaFoldDB" id="A0A097SSC7"/>
<dbReference type="eggNOG" id="COG1451">
    <property type="taxonomic scope" value="Bacteria"/>
</dbReference>
<evidence type="ECO:0000313" key="3">
    <source>
        <dbReference type="Proteomes" id="UP000030066"/>
    </source>
</evidence>
<evidence type="ECO:0000313" key="2">
    <source>
        <dbReference type="EMBL" id="AIV03498.1"/>
    </source>
</evidence>
<proteinExistence type="predicted"/>
<gene>
    <name evidence="2" type="ORF">MGM1_1110</name>
</gene>